<dbReference type="Gene3D" id="3.90.1200.10">
    <property type="match status" value="1"/>
</dbReference>
<keyword evidence="3" id="KW-1185">Reference proteome</keyword>
<feature type="domain" description="Aminoglycoside phosphotransferase" evidence="1">
    <location>
        <begin position="60"/>
        <end position="266"/>
    </location>
</feature>
<evidence type="ECO:0000313" key="3">
    <source>
        <dbReference type="Proteomes" id="UP000295060"/>
    </source>
</evidence>
<dbReference type="SUPFAM" id="SSF56112">
    <property type="entry name" value="Protein kinase-like (PK-like)"/>
    <property type="match status" value="1"/>
</dbReference>
<dbReference type="InterPro" id="IPR002575">
    <property type="entry name" value="Aminoglycoside_PTrfase"/>
</dbReference>
<dbReference type="Pfam" id="PF01636">
    <property type="entry name" value="APH"/>
    <property type="match status" value="1"/>
</dbReference>
<proteinExistence type="predicted"/>
<comment type="caution">
    <text evidence="2">The sequence shown here is derived from an EMBL/GenBank/DDBJ whole genome shotgun (WGS) entry which is preliminary data.</text>
</comment>
<dbReference type="RefSeq" id="WP_134126840.1">
    <property type="nucleotide sequence ID" value="NZ_SODU01000001.1"/>
</dbReference>
<reference evidence="2 3" key="1">
    <citation type="submission" date="2019-03" db="EMBL/GenBank/DDBJ databases">
        <title>Genomic Encyclopedia of Type Strains, Phase III (KMG-III): the genomes of soil and plant-associated and newly described type strains.</title>
        <authorList>
            <person name="Whitman W."/>
        </authorList>
    </citation>
    <scope>NUCLEOTIDE SEQUENCE [LARGE SCALE GENOMIC DNA]</scope>
    <source>
        <strain evidence="2 3">VKMAc-2574</strain>
    </source>
</reference>
<protein>
    <submittedName>
        <fullName evidence="2">Phosphotransferase family enzyme</fullName>
    </submittedName>
</protein>
<name>A0ABY2FLG3_9ACTN</name>
<dbReference type="Proteomes" id="UP000295060">
    <property type="component" value="Unassembled WGS sequence"/>
</dbReference>
<evidence type="ECO:0000259" key="1">
    <source>
        <dbReference type="Pfam" id="PF01636"/>
    </source>
</evidence>
<accession>A0ABY2FLG3</accession>
<organism evidence="2 3">
    <name type="scientific">Kribbella pratensis</name>
    <dbReference type="NCBI Taxonomy" id="2512112"/>
    <lineage>
        <taxon>Bacteria</taxon>
        <taxon>Bacillati</taxon>
        <taxon>Actinomycetota</taxon>
        <taxon>Actinomycetes</taxon>
        <taxon>Propionibacteriales</taxon>
        <taxon>Kribbellaceae</taxon>
        <taxon>Kribbella</taxon>
    </lineage>
</organism>
<sequence>MSRAPDVDYFATSSRPAWESLPPALHEALAVALGTQIASVSSPVSSGFTGGFAAQARLANGRRVFIKAAEEGLHAYEAYQREAEVVPQLPNAVHAPAIITTAHTPHLNITPYGKSGGAPGGGSGGGRWFAVVSEWVDGRMPGAPWTAEDFELVTAACEELAGVLEPSPLGGLSRFADLVGDDVEVPAQILAGEREMPGGLQDWLPRVLPELAELAKLAPEALTGDSATHSDLRPDNILIDNVGTCWTIDWNWLALGPRWVDWVGLLPVAQHQGIDTFTAITRSPLTADVPKDHLDSFVAVIAAYMMKNTEAPPPPGCTPTLREHQRLYAWTFLDWLAVRRNWPTVEV</sequence>
<dbReference type="EMBL" id="SODU01000001">
    <property type="protein sequence ID" value="TDW93731.1"/>
    <property type="molecule type" value="Genomic_DNA"/>
</dbReference>
<gene>
    <name evidence="2" type="ORF">EV137_1023</name>
</gene>
<dbReference type="InterPro" id="IPR011009">
    <property type="entry name" value="Kinase-like_dom_sf"/>
</dbReference>
<evidence type="ECO:0000313" key="2">
    <source>
        <dbReference type="EMBL" id="TDW93731.1"/>
    </source>
</evidence>